<protein>
    <submittedName>
        <fullName evidence="1">Uncharacterized protein</fullName>
    </submittedName>
</protein>
<organism evidence="1">
    <name type="scientific">Pithovirus LCPAC404</name>
    <dbReference type="NCBI Taxonomy" id="2506597"/>
    <lineage>
        <taxon>Viruses</taxon>
        <taxon>Pithoviruses</taxon>
    </lineage>
</organism>
<name>A0A481ZG14_9VIRU</name>
<evidence type="ECO:0000313" key="1">
    <source>
        <dbReference type="EMBL" id="QBK93361.1"/>
    </source>
</evidence>
<accession>A0A481ZG14</accession>
<sequence length="141" mass="16212">MPKNDEVDISGRTRNKQKLIITMNVYMIGTDEKSQGFQTEREAVMYTGEHQFAMVDEIFVGMESMKDNFGLPFMFFLRASNEVSTFEDAFNRMVERGDLYVVKNGGIPEPMGYLSSKPSAKHKYVYKMADNYAKLYDLLGK</sequence>
<proteinExistence type="predicted"/>
<gene>
    <name evidence="1" type="ORF">LCPAC404_00650</name>
</gene>
<dbReference type="EMBL" id="MK500594">
    <property type="protein sequence ID" value="QBK93361.1"/>
    <property type="molecule type" value="Genomic_DNA"/>
</dbReference>
<reference evidence="1" key="1">
    <citation type="journal article" date="2019" name="MBio">
        <title>Virus Genomes from Deep Sea Sediments Expand the Ocean Megavirome and Support Independent Origins of Viral Gigantism.</title>
        <authorList>
            <person name="Backstrom D."/>
            <person name="Yutin N."/>
            <person name="Jorgensen S.L."/>
            <person name="Dharamshi J."/>
            <person name="Homa F."/>
            <person name="Zaremba-Niedwiedzka K."/>
            <person name="Spang A."/>
            <person name="Wolf Y.I."/>
            <person name="Koonin E.V."/>
            <person name="Ettema T.J."/>
        </authorList>
    </citation>
    <scope>NUCLEOTIDE SEQUENCE</scope>
</reference>